<evidence type="ECO:0000256" key="14">
    <source>
        <dbReference type="ARBA" id="ARBA00032688"/>
    </source>
</evidence>
<keyword evidence="12 15" id="KW-0472">Membrane</keyword>
<comment type="function">
    <text evidence="1">Accessory subunit of the mitochondrial membrane respiratory chain NADH dehydrogenase (Complex I), that is believed not to be involved in catalysis. Complex I functions in the transfer of electrons from NADH to the respiratory chain. The immediate electron acceptor for the enzyme is believed to be ubiquinone.</text>
</comment>
<keyword evidence="10 15" id="KW-1133">Transmembrane helix</keyword>
<reference evidence="16" key="1">
    <citation type="journal article" date="2015" name="Insect Biochem. Mol. Biol.">
        <title>An insight into the sialome of the horse fly, Tabanus bromius.</title>
        <authorList>
            <person name="Ribeiro J.M."/>
            <person name="Kazimirova M."/>
            <person name="Takac P."/>
            <person name="Andersen J.F."/>
            <person name="Francischetti I.M."/>
        </authorList>
    </citation>
    <scope>NUCLEOTIDE SEQUENCE</scope>
</reference>
<dbReference type="PANTHER" id="PTHR15082">
    <property type="entry name" value="NADH-UBIQUINONE OXIDOREDUCTASE B12 SUBUNIT"/>
    <property type="match status" value="1"/>
</dbReference>
<evidence type="ECO:0000256" key="11">
    <source>
        <dbReference type="ARBA" id="ARBA00023128"/>
    </source>
</evidence>
<keyword evidence="8" id="KW-0999">Mitochondrion inner membrane</keyword>
<dbReference type="InterPro" id="IPR012576">
    <property type="entry name" value="NDUFB3"/>
</dbReference>
<sequence length="102" mass="11577">MGGHGHAPYKVPDPSIYKVENAPQLLQVQQALARQGLKDPWLRNEVWRYDPKHFGTHRSRLINFLFRGFPYGFAAFVLTIGAEFALSRGKGHGHGHEHHGDH</sequence>
<dbReference type="AlphaFoldDB" id="A0A0K8TNQ9"/>
<dbReference type="EMBL" id="GDAI01001576">
    <property type="protein sequence ID" value="JAI16027.1"/>
    <property type="molecule type" value="mRNA"/>
</dbReference>
<name>A0A0K8TNQ9_TABBR</name>
<evidence type="ECO:0000256" key="5">
    <source>
        <dbReference type="ARBA" id="ARBA00022448"/>
    </source>
</evidence>
<evidence type="ECO:0000256" key="12">
    <source>
        <dbReference type="ARBA" id="ARBA00023136"/>
    </source>
</evidence>
<comment type="similarity">
    <text evidence="3">Belongs to the complex I NDUFB3 subunit family.</text>
</comment>
<dbReference type="PANTHER" id="PTHR15082:SF2">
    <property type="entry name" value="NADH DEHYDROGENASE [UBIQUINONE] 1 BETA SUBCOMPLEX SUBUNIT 3"/>
    <property type="match status" value="1"/>
</dbReference>
<evidence type="ECO:0000256" key="13">
    <source>
        <dbReference type="ARBA" id="ARBA00030217"/>
    </source>
</evidence>
<evidence type="ECO:0000313" key="16">
    <source>
        <dbReference type="EMBL" id="JAI16027.1"/>
    </source>
</evidence>
<keyword evidence="5" id="KW-0813">Transport</keyword>
<evidence type="ECO:0000256" key="9">
    <source>
        <dbReference type="ARBA" id="ARBA00022982"/>
    </source>
</evidence>
<dbReference type="GO" id="GO:0022900">
    <property type="term" value="P:electron transport chain"/>
    <property type="evidence" value="ECO:0007669"/>
    <property type="project" value="InterPro"/>
</dbReference>
<feature type="transmembrane region" description="Helical" evidence="15">
    <location>
        <begin position="68"/>
        <end position="86"/>
    </location>
</feature>
<protein>
    <recommendedName>
        <fullName evidence="4">NADH dehydrogenase [ubiquinone] 1 beta subcomplex subunit 3</fullName>
    </recommendedName>
    <alternativeName>
        <fullName evidence="13">Complex I-B12</fullName>
    </alternativeName>
    <alternativeName>
        <fullName evidence="14">NADH-ubiquinone oxidoreductase B12 subunit</fullName>
    </alternativeName>
</protein>
<evidence type="ECO:0000256" key="15">
    <source>
        <dbReference type="SAM" id="Phobius"/>
    </source>
</evidence>
<evidence type="ECO:0000256" key="1">
    <source>
        <dbReference type="ARBA" id="ARBA00003195"/>
    </source>
</evidence>
<dbReference type="GO" id="GO:0005743">
    <property type="term" value="C:mitochondrial inner membrane"/>
    <property type="evidence" value="ECO:0007669"/>
    <property type="project" value="UniProtKB-SubCell"/>
</dbReference>
<evidence type="ECO:0000256" key="2">
    <source>
        <dbReference type="ARBA" id="ARBA00004298"/>
    </source>
</evidence>
<dbReference type="GO" id="GO:0032981">
    <property type="term" value="P:mitochondrial respiratory chain complex I assembly"/>
    <property type="evidence" value="ECO:0007669"/>
    <property type="project" value="TreeGrafter"/>
</dbReference>
<evidence type="ECO:0000256" key="3">
    <source>
        <dbReference type="ARBA" id="ARBA00005667"/>
    </source>
</evidence>
<keyword evidence="6" id="KW-0679">Respiratory chain</keyword>
<comment type="subcellular location">
    <subcellularLocation>
        <location evidence="2">Mitochondrion inner membrane</location>
        <topology evidence="2">Single-pass membrane protein</topology>
        <orientation evidence="2">Matrix side</orientation>
    </subcellularLocation>
</comment>
<dbReference type="Pfam" id="PF08122">
    <property type="entry name" value="NDUF_B12"/>
    <property type="match status" value="1"/>
</dbReference>
<keyword evidence="9" id="KW-0249">Electron transport</keyword>
<keyword evidence="16" id="KW-0830">Ubiquinone</keyword>
<evidence type="ECO:0000256" key="4">
    <source>
        <dbReference type="ARBA" id="ARBA00018680"/>
    </source>
</evidence>
<keyword evidence="7 15" id="KW-0812">Transmembrane</keyword>
<proteinExistence type="evidence at transcript level"/>
<evidence type="ECO:0000256" key="6">
    <source>
        <dbReference type="ARBA" id="ARBA00022660"/>
    </source>
</evidence>
<evidence type="ECO:0000256" key="7">
    <source>
        <dbReference type="ARBA" id="ARBA00022692"/>
    </source>
</evidence>
<keyword evidence="11" id="KW-0496">Mitochondrion</keyword>
<accession>A0A0K8TNQ9</accession>
<organism evidence="16">
    <name type="scientific">Tabanus bromius</name>
    <name type="common">Band-eyed brown horse fly</name>
    <dbReference type="NCBI Taxonomy" id="304241"/>
    <lineage>
        <taxon>Eukaryota</taxon>
        <taxon>Metazoa</taxon>
        <taxon>Ecdysozoa</taxon>
        <taxon>Arthropoda</taxon>
        <taxon>Hexapoda</taxon>
        <taxon>Insecta</taxon>
        <taxon>Pterygota</taxon>
        <taxon>Neoptera</taxon>
        <taxon>Endopterygota</taxon>
        <taxon>Diptera</taxon>
        <taxon>Brachycera</taxon>
        <taxon>Tabanomorpha</taxon>
        <taxon>Tabanoidea</taxon>
        <taxon>Tabanidae</taxon>
        <taxon>Tabanus</taxon>
    </lineage>
</organism>
<evidence type="ECO:0000256" key="8">
    <source>
        <dbReference type="ARBA" id="ARBA00022792"/>
    </source>
</evidence>
<evidence type="ECO:0000256" key="10">
    <source>
        <dbReference type="ARBA" id="ARBA00022989"/>
    </source>
</evidence>